<feature type="compositionally biased region" description="Acidic residues" evidence="7">
    <location>
        <begin position="496"/>
        <end position="506"/>
    </location>
</feature>
<keyword evidence="6 8" id="KW-0472">Membrane</keyword>
<dbReference type="GO" id="GO:0005829">
    <property type="term" value="C:cytosol"/>
    <property type="evidence" value="ECO:0007669"/>
    <property type="project" value="GOC"/>
</dbReference>
<evidence type="ECO:0008006" key="13">
    <source>
        <dbReference type="Google" id="ProtNLM"/>
    </source>
</evidence>
<evidence type="ECO:0000256" key="9">
    <source>
        <dbReference type="SAM" id="SignalP"/>
    </source>
</evidence>
<keyword evidence="4 9" id="KW-0732">Signal</keyword>
<feature type="transmembrane region" description="Helical" evidence="8">
    <location>
        <begin position="214"/>
        <end position="236"/>
    </location>
</feature>
<feature type="transmembrane region" description="Helical" evidence="8">
    <location>
        <begin position="248"/>
        <end position="267"/>
    </location>
</feature>
<dbReference type="GO" id="GO:0005794">
    <property type="term" value="C:Golgi apparatus"/>
    <property type="evidence" value="ECO:0007669"/>
    <property type="project" value="TreeGrafter"/>
</dbReference>
<evidence type="ECO:0000259" key="10">
    <source>
        <dbReference type="Pfam" id="PF06814"/>
    </source>
</evidence>
<feature type="transmembrane region" description="Helical" evidence="8">
    <location>
        <begin position="324"/>
        <end position="345"/>
    </location>
</feature>
<evidence type="ECO:0000256" key="5">
    <source>
        <dbReference type="ARBA" id="ARBA00022989"/>
    </source>
</evidence>
<comment type="subcellular location">
    <subcellularLocation>
        <location evidence="1">Membrane</location>
        <topology evidence="1">Multi-pass membrane protein</topology>
    </subcellularLocation>
</comment>
<feature type="transmembrane region" description="Helical" evidence="8">
    <location>
        <begin position="351"/>
        <end position="375"/>
    </location>
</feature>
<feature type="domain" description="GOST seven transmembrane" evidence="10">
    <location>
        <begin position="212"/>
        <end position="463"/>
    </location>
</feature>
<gene>
    <name evidence="12" type="ORF">ls5930a1_00054</name>
</gene>
<feature type="compositionally biased region" description="Basic and acidic residues" evidence="7">
    <location>
        <begin position="582"/>
        <end position="594"/>
    </location>
</feature>
<dbReference type="GO" id="GO:0016020">
    <property type="term" value="C:membrane"/>
    <property type="evidence" value="ECO:0007669"/>
    <property type="project" value="UniProtKB-SubCell"/>
</dbReference>
<keyword evidence="5 8" id="KW-1133">Transmembrane helix</keyword>
<feature type="chain" id="PRO_5005219291" description="Intimal thickness related receptor IRP domain-containing protein" evidence="9">
    <location>
        <begin position="32"/>
        <end position="594"/>
    </location>
</feature>
<accession>A0A0H5FTH1</accession>
<sequence length="594" mass="65777">MVAIQRSSLSFFSVVFLGLVAFSQLVAQAAGYQVLVGSQDEVRQVCSGMWGKGKQDAFIEVIFSPSSRGQLALVIFEWNDATHLGVDQNGQSTENEWSNDRIYICTLDALSAGLCTTADLGRFITTPAALSTSNSSIFTASVRFDSVPSAPQNAEDKALGTGPYRYEVKKKGYYCVGHVPVVLEGTSRNTSYEGVVDFENVFAGHLPASEYPKVFFYFILFLVYLTLGLGWLYLTYRHRRELLPIQSYITGTIIFLVFEMLTVWRYYAYLNDVGHPGVAGALLVLVAVLNAGRNSLSFFMLLITSMGYGVVRPSLGGVMLKVRLLSIVHFVFGVLYSLGTVLIPLESSGWFVLLFVFPLSLTLTAFLMWTMWSLNSTIADLGARRQTYKKSMFTKLYRILLLATLLILAFFVISTLSFSARESTSFGPSTWHTRWILLDGWLGILYLVVFTSIAWLWRPTGENRRLALSDELPQDEEEAERGERARMYDVAGMTTAEEDEEDDGEEGKESIPLRSARSGGVGHDSVVFDVGSDDEDDDARELGRVTKGHRSSEESGGDGEGRPLRLADSDDEGDITNLGGGGRERPPSYNSKRD</sequence>
<feature type="signal peptide" evidence="9">
    <location>
        <begin position="1"/>
        <end position="31"/>
    </location>
</feature>
<dbReference type="EMBL" id="LN868506">
    <property type="protein sequence ID" value="CRX78965.1"/>
    <property type="molecule type" value="Genomic_DNA"/>
</dbReference>
<dbReference type="InterPro" id="IPR009637">
    <property type="entry name" value="GPR107/GPR108-like"/>
</dbReference>
<keyword evidence="3 8" id="KW-0812">Transmembrane</keyword>
<dbReference type="InterPro" id="IPR053938">
    <property type="entry name" value="PTM1-like_N"/>
</dbReference>
<dbReference type="PANTHER" id="PTHR21229">
    <property type="entry name" value="LUNG SEVEN TRANSMEMBRANE RECEPTOR"/>
    <property type="match status" value="1"/>
</dbReference>
<dbReference type="InterPro" id="IPR053937">
    <property type="entry name" value="GOST_TM"/>
</dbReference>
<feature type="transmembrane region" description="Helical" evidence="8">
    <location>
        <begin position="396"/>
        <end position="420"/>
    </location>
</feature>
<feature type="compositionally biased region" description="Basic and acidic residues" evidence="7">
    <location>
        <begin position="559"/>
        <end position="568"/>
    </location>
</feature>
<evidence type="ECO:0000256" key="8">
    <source>
        <dbReference type="SAM" id="Phobius"/>
    </source>
</evidence>
<dbReference type="Pfam" id="PF21902">
    <property type="entry name" value="PTM1-like_N"/>
    <property type="match status" value="1"/>
</dbReference>
<dbReference type="AlphaFoldDB" id="A0A0H5FTH1"/>
<dbReference type="PANTHER" id="PTHR21229:SF1">
    <property type="entry name" value="GH17801P"/>
    <property type="match status" value="1"/>
</dbReference>
<evidence type="ECO:0000256" key="2">
    <source>
        <dbReference type="ARBA" id="ARBA00007883"/>
    </source>
</evidence>
<evidence type="ECO:0000256" key="1">
    <source>
        <dbReference type="ARBA" id="ARBA00004141"/>
    </source>
</evidence>
<organism evidence="12">
    <name type="scientific">Leucosporidium scottii</name>
    <dbReference type="NCBI Taxonomy" id="5278"/>
    <lineage>
        <taxon>Eukaryota</taxon>
        <taxon>Fungi</taxon>
        <taxon>Dikarya</taxon>
        <taxon>Basidiomycota</taxon>
        <taxon>Pucciniomycotina</taxon>
        <taxon>Microbotryomycetes</taxon>
        <taxon>Leucosporidiales</taxon>
        <taxon>Leucosporidium</taxon>
    </lineage>
</organism>
<comment type="similarity">
    <text evidence="2">Belongs to the LU7TM family.</text>
</comment>
<dbReference type="Pfam" id="PF06814">
    <property type="entry name" value="GOST_TM"/>
    <property type="match status" value="1"/>
</dbReference>
<feature type="region of interest" description="Disordered" evidence="7">
    <location>
        <begin position="469"/>
        <end position="594"/>
    </location>
</feature>
<evidence type="ECO:0000256" key="4">
    <source>
        <dbReference type="ARBA" id="ARBA00022729"/>
    </source>
</evidence>
<reference evidence="12" key="1">
    <citation type="submission" date="2015-06" db="EMBL/GenBank/DDBJ databases">
        <title>Genetic Architecture Underlying Mating-Type Determination in the Yeast Leucosporidium scottii and the Evolution of Mating Systems in Basidiomycetes.</title>
        <authorList>
            <person name="Maia T.M."/>
            <person name="Lopes S."/>
            <person name="Almeida J.M.G.C.F."/>
            <person name="Rosa L.H."/>
            <person name="Sampaio J.P."/>
            <person name="Goncalves P."/>
            <person name="Coelho M.A."/>
        </authorList>
    </citation>
    <scope>NUCLEOTIDE SEQUENCE</scope>
</reference>
<evidence type="ECO:0000313" key="12">
    <source>
        <dbReference type="EMBL" id="CRX78965.1"/>
    </source>
</evidence>
<protein>
    <recommendedName>
        <fullName evidence="13">Intimal thickness related receptor IRP domain-containing protein</fullName>
    </recommendedName>
</protein>
<proteinExistence type="inferred from homology"/>
<evidence type="ECO:0000259" key="11">
    <source>
        <dbReference type="Pfam" id="PF21902"/>
    </source>
</evidence>
<evidence type="ECO:0000256" key="6">
    <source>
        <dbReference type="ARBA" id="ARBA00023136"/>
    </source>
</evidence>
<evidence type="ECO:0000256" key="7">
    <source>
        <dbReference type="SAM" id="MobiDB-lite"/>
    </source>
</evidence>
<dbReference type="GO" id="GO:0042147">
    <property type="term" value="P:retrograde transport, endosome to Golgi"/>
    <property type="evidence" value="ECO:0007669"/>
    <property type="project" value="TreeGrafter"/>
</dbReference>
<feature type="domain" description="PTM1-like N-terminal" evidence="11">
    <location>
        <begin position="43"/>
        <end position="200"/>
    </location>
</feature>
<feature type="transmembrane region" description="Helical" evidence="8">
    <location>
        <begin position="279"/>
        <end position="303"/>
    </location>
</feature>
<name>A0A0H5FTH1_9BASI</name>
<feature type="transmembrane region" description="Helical" evidence="8">
    <location>
        <begin position="440"/>
        <end position="457"/>
    </location>
</feature>
<evidence type="ECO:0000256" key="3">
    <source>
        <dbReference type="ARBA" id="ARBA00022692"/>
    </source>
</evidence>